<name>A0AAV7NPS1_PLEWA</name>
<evidence type="ECO:0000313" key="2">
    <source>
        <dbReference type="EMBL" id="KAJ1117491.1"/>
    </source>
</evidence>
<feature type="compositionally biased region" description="Basic and acidic residues" evidence="1">
    <location>
        <begin position="1"/>
        <end position="15"/>
    </location>
</feature>
<reference evidence="2" key="1">
    <citation type="journal article" date="2022" name="bioRxiv">
        <title>Sequencing and chromosome-scale assembly of the giantPleurodeles waltlgenome.</title>
        <authorList>
            <person name="Brown T."/>
            <person name="Elewa A."/>
            <person name="Iarovenko S."/>
            <person name="Subramanian E."/>
            <person name="Araus A.J."/>
            <person name="Petzold A."/>
            <person name="Susuki M."/>
            <person name="Suzuki K.-i.T."/>
            <person name="Hayashi T."/>
            <person name="Toyoda A."/>
            <person name="Oliveira C."/>
            <person name="Osipova E."/>
            <person name="Leigh N.D."/>
            <person name="Simon A."/>
            <person name="Yun M.H."/>
        </authorList>
    </citation>
    <scope>NUCLEOTIDE SEQUENCE</scope>
    <source>
        <strain evidence="2">20211129_DDA</strain>
        <tissue evidence="2">Liver</tissue>
    </source>
</reference>
<feature type="compositionally biased region" description="Basic and acidic residues" evidence="1">
    <location>
        <begin position="55"/>
        <end position="68"/>
    </location>
</feature>
<protein>
    <submittedName>
        <fullName evidence="2">Uncharacterized protein</fullName>
    </submittedName>
</protein>
<proteinExistence type="predicted"/>
<feature type="region of interest" description="Disordered" evidence="1">
    <location>
        <begin position="1"/>
        <end position="115"/>
    </location>
</feature>
<organism evidence="2 3">
    <name type="scientific">Pleurodeles waltl</name>
    <name type="common">Iberian ribbed newt</name>
    <dbReference type="NCBI Taxonomy" id="8319"/>
    <lineage>
        <taxon>Eukaryota</taxon>
        <taxon>Metazoa</taxon>
        <taxon>Chordata</taxon>
        <taxon>Craniata</taxon>
        <taxon>Vertebrata</taxon>
        <taxon>Euteleostomi</taxon>
        <taxon>Amphibia</taxon>
        <taxon>Batrachia</taxon>
        <taxon>Caudata</taxon>
        <taxon>Salamandroidea</taxon>
        <taxon>Salamandridae</taxon>
        <taxon>Pleurodelinae</taxon>
        <taxon>Pleurodeles</taxon>
    </lineage>
</organism>
<dbReference type="EMBL" id="JANPWB010000012">
    <property type="protein sequence ID" value="KAJ1117491.1"/>
    <property type="molecule type" value="Genomic_DNA"/>
</dbReference>
<keyword evidence="3" id="KW-1185">Reference proteome</keyword>
<evidence type="ECO:0000256" key="1">
    <source>
        <dbReference type="SAM" id="MobiDB-lite"/>
    </source>
</evidence>
<evidence type="ECO:0000313" key="3">
    <source>
        <dbReference type="Proteomes" id="UP001066276"/>
    </source>
</evidence>
<gene>
    <name evidence="2" type="ORF">NDU88_005691</name>
</gene>
<comment type="caution">
    <text evidence="2">The sequence shown here is derived from an EMBL/GenBank/DDBJ whole genome shotgun (WGS) entry which is preliminary data.</text>
</comment>
<accession>A0AAV7NPS1</accession>
<sequence>MQIRHRKEEQRDRPKAKPLRALNFVKQPAAHKVSRPRRVVDSWSIGGARTAAEAKMIHDKQKTAEEKYNKKRLWKTRTETPRKSLTPLPSKEYGKTKNWQRHPTGSSPRDSPRETVGWDEVIMQHSTVILAAIRESKMALESQIECLLGR</sequence>
<dbReference type="Proteomes" id="UP001066276">
    <property type="component" value="Chromosome 8"/>
</dbReference>
<dbReference type="AlphaFoldDB" id="A0AAV7NPS1"/>